<dbReference type="InterPro" id="IPR058163">
    <property type="entry name" value="LysR-type_TF_proteobact-type"/>
</dbReference>
<evidence type="ECO:0000256" key="3">
    <source>
        <dbReference type="ARBA" id="ARBA00023125"/>
    </source>
</evidence>
<accession>A0A423HVR6</accession>
<protein>
    <recommendedName>
        <fullName evidence="5">HTH lysR-type domain-containing protein</fullName>
    </recommendedName>
</protein>
<dbReference type="PANTHER" id="PTHR30537:SF5">
    <property type="entry name" value="HTH-TYPE TRANSCRIPTIONAL ACTIVATOR TTDR-RELATED"/>
    <property type="match status" value="1"/>
</dbReference>
<organism evidence="6 7">
    <name type="scientific">Pseudomonas frederiksbergensis</name>
    <dbReference type="NCBI Taxonomy" id="104087"/>
    <lineage>
        <taxon>Bacteria</taxon>
        <taxon>Pseudomonadati</taxon>
        <taxon>Pseudomonadota</taxon>
        <taxon>Gammaproteobacteria</taxon>
        <taxon>Pseudomonadales</taxon>
        <taxon>Pseudomonadaceae</taxon>
        <taxon>Pseudomonas</taxon>
    </lineage>
</organism>
<dbReference type="Pfam" id="PF00126">
    <property type="entry name" value="HTH_1"/>
    <property type="match status" value="1"/>
</dbReference>
<reference evidence="6 7" key="1">
    <citation type="submission" date="2016-10" db="EMBL/GenBank/DDBJ databases">
        <title>Comparative genome analysis of multiple Pseudomonas spp. focuses on biocontrol and plant growth promoting traits.</title>
        <authorList>
            <person name="Tao X.-Y."/>
            <person name="Taylor C.G."/>
        </authorList>
    </citation>
    <scope>NUCLEOTIDE SEQUENCE [LARGE SCALE GENOMIC DNA]</scope>
    <source>
        <strain evidence="6 7">36C6</strain>
    </source>
</reference>
<dbReference type="Gene3D" id="3.40.190.10">
    <property type="entry name" value="Periplasmic binding protein-like II"/>
    <property type="match status" value="1"/>
</dbReference>
<dbReference type="AlphaFoldDB" id="A0A423HVR6"/>
<dbReference type="PANTHER" id="PTHR30537">
    <property type="entry name" value="HTH-TYPE TRANSCRIPTIONAL REGULATOR"/>
    <property type="match status" value="1"/>
</dbReference>
<evidence type="ECO:0000256" key="2">
    <source>
        <dbReference type="ARBA" id="ARBA00023015"/>
    </source>
</evidence>
<dbReference type="SUPFAM" id="SSF46785">
    <property type="entry name" value="Winged helix' DNA-binding domain"/>
    <property type="match status" value="1"/>
</dbReference>
<keyword evidence="4" id="KW-0804">Transcription</keyword>
<evidence type="ECO:0000256" key="1">
    <source>
        <dbReference type="ARBA" id="ARBA00009437"/>
    </source>
</evidence>
<dbReference type="GO" id="GO:0003677">
    <property type="term" value="F:DNA binding"/>
    <property type="evidence" value="ECO:0007669"/>
    <property type="project" value="UniProtKB-KW"/>
</dbReference>
<feature type="domain" description="HTH lysR-type" evidence="5">
    <location>
        <begin position="1"/>
        <end position="59"/>
    </location>
</feature>
<evidence type="ECO:0000259" key="5">
    <source>
        <dbReference type="PROSITE" id="PS50931"/>
    </source>
</evidence>
<dbReference type="InterPro" id="IPR000847">
    <property type="entry name" value="LysR_HTH_N"/>
</dbReference>
<comment type="similarity">
    <text evidence="1">Belongs to the LysR transcriptional regulatory family.</text>
</comment>
<evidence type="ECO:0000256" key="4">
    <source>
        <dbReference type="ARBA" id="ARBA00023163"/>
    </source>
</evidence>
<dbReference type="Gene3D" id="1.10.10.10">
    <property type="entry name" value="Winged helix-like DNA-binding domain superfamily/Winged helix DNA-binding domain"/>
    <property type="match status" value="1"/>
</dbReference>
<evidence type="ECO:0000313" key="6">
    <source>
        <dbReference type="EMBL" id="RON17321.1"/>
    </source>
</evidence>
<dbReference type="InterPro" id="IPR036388">
    <property type="entry name" value="WH-like_DNA-bd_sf"/>
</dbReference>
<sequence length="200" mass="21648">MNPLSSLVTFASVVEHRSFSRAAEHLGSTHSSVSKQIAKLEAHLKIKLLHRSTRTLAPTDAGNLIYQHCVRIVKEAQAIHTMLDEWQANPSGALKVIASAAIGRSFLSADYLAAQGTPRSLSDLQQHNCLLFNNAIVSRPSRWTLVNTPVQGNNAPGGRTGLPLRKNWPAQRQPVTSRCKDWKSVVASTHGSMTAGAGAR</sequence>
<name>A0A423HVR6_9PSED</name>
<dbReference type="FunFam" id="1.10.10.10:FF:000001">
    <property type="entry name" value="LysR family transcriptional regulator"/>
    <property type="match status" value="1"/>
</dbReference>
<dbReference type="RefSeq" id="WP_123357578.1">
    <property type="nucleotide sequence ID" value="NZ_MOBM01000011.1"/>
</dbReference>
<gene>
    <name evidence="6" type="ORF">BK662_07280</name>
</gene>
<keyword evidence="3" id="KW-0238">DNA-binding</keyword>
<evidence type="ECO:0000313" key="7">
    <source>
        <dbReference type="Proteomes" id="UP000284002"/>
    </source>
</evidence>
<dbReference type="GO" id="GO:0003700">
    <property type="term" value="F:DNA-binding transcription factor activity"/>
    <property type="evidence" value="ECO:0007669"/>
    <property type="project" value="InterPro"/>
</dbReference>
<proteinExistence type="inferred from homology"/>
<keyword evidence="2" id="KW-0805">Transcription regulation</keyword>
<comment type="caution">
    <text evidence="6">The sequence shown here is derived from an EMBL/GenBank/DDBJ whole genome shotgun (WGS) entry which is preliminary data.</text>
</comment>
<dbReference type="EMBL" id="MOBM01000011">
    <property type="protein sequence ID" value="RON17321.1"/>
    <property type="molecule type" value="Genomic_DNA"/>
</dbReference>
<dbReference type="InterPro" id="IPR036390">
    <property type="entry name" value="WH_DNA-bd_sf"/>
</dbReference>
<dbReference type="PROSITE" id="PS50931">
    <property type="entry name" value="HTH_LYSR"/>
    <property type="match status" value="1"/>
</dbReference>
<dbReference type="Proteomes" id="UP000284002">
    <property type="component" value="Unassembled WGS sequence"/>
</dbReference>